<accession>A0A8B6FE52</accession>
<organism evidence="2 3">
    <name type="scientific">Mytilus galloprovincialis</name>
    <name type="common">Mediterranean mussel</name>
    <dbReference type="NCBI Taxonomy" id="29158"/>
    <lineage>
        <taxon>Eukaryota</taxon>
        <taxon>Metazoa</taxon>
        <taxon>Spiralia</taxon>
        <taxon>Lophotrochozoa</taxon>
        <taxon>Mollusca</taxon>
        <taxon>Bivalvia</taxon>
        <taxon>Autobranchia</taxon>
        <taxon>Pteriomorphia</taxon>
        <taxon>Mytilida</taxon>
        <taxon>Mytiloidea</taxon>
        <taxon>Mytilidae</taxon>
        <taxon>Mytilinae</taxon>
        <taxon>Mytilus</taxon>
    </lineage>
</organism>
<sequence length="274" mass="30857">MTRRGRRQKAPWSAPPVDSDDGSEATHIPLPIQLEWLLTKTDNLEDLVRFLAEELSVNPFKEYLDTCTCSADATYLSAGSVDQLLTCISNKLEIDILETARNQSCIAILADETCDEGNLEQFAIFGKFPYHGSTEHFLGIVNFENITAKGLMDTISEFLLAKGIDIEKVMCVAFDGCNTMSGSVKGVQRLFRHQSVYSIYVNCRNHKLALCFKHVMKGYSILQETDACLFSFAKLFEYSAQKDNVLRNIQEVKGENVLEPIKPLVTRWLTHKDS</sequence>
<evidence type="ECO:0008006" key="4">
    <source>
        <dbReference type="Google" id="ProtNLM"/>
    </source>
</evidence>
<name>A0A8B6FE52_MYTGA</name>
<dbReference type="Proteomes" id="UP000596742">
    <property type="component" value="Unassembled WGS sequence"/>
</dbReference>
<evidence type="ECO:0000256" key="1">
    <source>
        <dbReference type="SAM" id="MobiDB-lite"/>
    </source>
</evidence>
<evidence type="ECO:0000313" key="2">
    <source>
        <dbReference type="EMBL" id="VDI48606.1"/>
    </source>
</evidence>
<reference evidence="2" key="1">
    <citation type="submission" date="2018-11" db="EMBL/GenBank/DDBJ databases">
        <authorList>
            <person name="Alioto T."/>
            <person name="Alioto T."/>
        </authorList>
    </citation>
    <scope>NUCLEOTIDE SEQUENCE</scope>
</reference>
<dbReference type="AlphaFoldDB" id="A0A8B6FE52"/>
<evidence type="ECO:0000313" key="3">
    <source>
        <dbReference type="Proteomes" id="UP000596742"/>
    </source>
</evidence>
<dbReference type="PANTHER" id="PTHR46880:SF5">
    <property type="entry name" value="DUF4371 DOMAIN-CONTAINING PROTEIN"/>
    <property type="match status" value="1"/>
</dbReference>
<comment type="caution">
    <text evidence="2">The sequence shown here is derived from an EMBL/GenBank/DDBJ whole genome shotgun (WGS) entry which is preliminary data.</text>
</comment>
<dbReference type="EMBL" id="UYJE01006748">
    <property type="protein sequence ID" value="VDI48606.1"/>
    <property type="molecule type" value="Genomic_DNA"/>
</dbReference>
<dbReference type="OrthoDB" id="10023262at2759"/>
<dbReference type="PANTHER" id="PTHR46880">
    <property type="entry name" value="RAS-ASSOCIATING DOMAIN-CONTAINING PROTEIN"/>
    <property type="match status" value="1"/>
</dbReference>
<proteinExistence type="predicted"/>
<protein>
    <recommendedName>
        <fullName evidence="4">DUF4371 domain-containing protein</fullName>
    </recommendedName>
</protein>
<keyword evidence="3" id="KW-1185">Reference proteome</keyword>
<gene>
    <name evidence="2" type="ORF">MGAL_10B075592</name>
</gene>
<feature type="region of interest" description="Disordered" evidence="1">
    <location>
        <begin position="1"/>
        <end position="24"/>
    </location>
</feature>